<dbReference type="InterPro" id="IPR000719">
    <property type="entry name" value="Prot_kinase_dom"/>
</dbReference>
<dbReference type="PROSITE" id="PS00108">
    <property type="entry name" value="PROTEIN_KINASE_ST"/>
    <property type="match status" value="1"/>
</dbReference>
<keyword evidence="11 14" id="KW-1133">Transmembrane helix</keyword>
<dbReference type="SMART" id="SM00220">
    <property type="entry name" value="S_TKc"/>
    <property type="match status" value="1"/>
</dbReference>
<keyword evidence="4" id="KW-0808">Transferase</keyword>
<keyword evidence="7" id="KW-0677">Repeat</keyword>
<dbReference type="GO" id="GO:0006952">
    <property type="term" value="P:defense response"/>
    <property type="evidence" value="ECO:0007669"/>
    <property type="project" value="UniProtKB-ARBA"/>
</dbReference>
<evidence type="ECO:0000256" key="9">
    <source>
        <dbReference type="ARBA" id="ARBA00022777"/>
    </source>
</evidence>
<dbReference type="Gene3D" id="3.30.200.20">
    <property type="entry name" value="Phosphorylase Kinase, domain 1"/>
    <property type="match status" value="1"/>
</dbReference>
<keyword evidence="5 14" id="KW-0812">Transmembrane</keyword>
<keyword evidence="6" id="KW-0732">Signal</keyword>
<dbReference type="Pfam" id="PF00069">
    <property type="entry name" value="Pkinase"/>
    <property type="match status" value="1"/>
</dbReference>
<dbReference type="FunFam" id="3.80.10.10:FF:000722">
    <property type="entry name" value="Leucine-rich repeat receptor-like protein kinase"/>
    <property type="match status" value="1"/>
</dbReference>
<dbReference type="InterPro" id="IPR051809">
    <property type="entry name" value="Plant_receptor-like_S/T_kinase"/>
</dbReference>
<evidence type="ECO:0000313" key="17">
    <source>
        <dbReference type="RefSeq" id="XP_027095911.1"/>
    </source>
</evidence>
<evidence type="ECO:0000256" key="12">
    <source>
        <dbReference type="ARBA" id="ARBA00023136"/>
    </source>
</evidence>
<keyword evidence="9" id="KW-0418">Kinase</keyword>
<dbReference type="InterPro" id="IPR011009">
    <property type="entry name" value="Kinase-like_dom_sf"/>
</dbReference>
<dbReference type="PANTHER" id="PTHR27008">
    <property type="entry name" value="OS04G0122200 PROTEIN"/>
    <property type="match status" value="1"/>
</dbReference>
<dbReference type="FunFam" id="3.80.10.10:FF:000383">
    <property type="entry name" value="Leucine-rich repeat receptor protein kinase EMS1"/>
    <property type="match status" value="1"/>
</dbReference>
<dbReference type="Pfam" id="PF13855">
    <property type="entry name" value="LRR_8"/>
    <property type="match status" value="1"/>
</dbReference>
<reference evidence="17" key="2">
    <citation type="submission" date="2025-08" db="UniProtKB">
        <authorList>
            <consortium name="RefSeq"/>
        </authorList>
    </citation>
    <scope>IDENTIFICATION</scope>
    <source>
        <tissue evidence="17">Leaves</tissue>
    </source>
</reference>
<keyword evidence="3" id="KW-0433">Leucine-rich repeat</keyword>
<evidence type="ECO:0000256" key="3">
    <source>
        <dbReference type="ARBA" id="ARBA00022614"/>
    </source>
</evidence>
<evidence type="ECO:0000256" key="13">
    <source>
        <dbReference type="PROSITE-ProRule" id="PRU10141"/>
    </source>
</evidence>
<dbReference type="InterPro" id="IPR032675">
    <property type="entry name" value="LRR_dom_sf"/>
</dbReference>
<dbReference type="OrthoDB" id="676979at2759"/>
<evidence type="ECO:0000256" key="6">
    <source>
        <dbReference type="ARBA" id="ARBA00022729"/>
    </source>
</evidence>
<keyword evidence="16" id="KW-1185">Reference proteome</keyword>
<dbReference type="Gene3D" id="3.80.10.10">
    <property type="entry name" value="Ribonuclease Inhibitor"/>
    <property type="match status" value="1"/>
</dbReference>
<sequence length="617" mass="67430">MTESSSSELSFFSALTHCQQLRRLRIGYNPLNGILPSSVGNLSTSLEYVYAAYCGIRGYIPNEFTNLSSLAFLFLQGNNLAGFIPATIGALSKLLNNLGFLSLSYNEFCRTVPACLGNITSLRYIYLSSNKFNSAIPSSFGSLGDLLHLDLSSNYLSGSLPSEIGSLKAATLLNVSMNQILGVIPSAIGGMQDVIDLSLAFNRFEGPIPRSIGNMLALESLDLSSNNLSGSIPNSLEALSHLSLFNVSFNRLSGEIPSGGPFANFTSKSFMSNERLCGTPQLQVPACRASLSGKRRTKRVLLIVLITLAVSLIVVAIIIPVALMRSRKTSSTITGGDSLDAIAHGRISYHEIEQATKGFSERNLIGMGAYGSVYKALINGSNVAVKVFNLQIKGAFRSFDIECEVLRNLGHRNLTKVISSCSSLDFKALIFEYMSNGSLEKWLYYQDLYMDFLQRLDIMIDVASVLDYLHDGYSIPVLHCDLKPNNVLLDENIVAHVGDFGTAKLLGMGESMAQTQTLATLGYMAPKYGSEGLISKKCHIYSFGIMLMETFTRRKPTNEMLSGDMTLKDWINASWPDAVSEVIHANLMRLEEDLTGMVHGGCQTTKNKIYIKTYSQN</sequence>
<accession>A0A6P6UZN4</accession>
<evidence type="ECO:0000256" key="2">
    <source>
        <dbReference type="ARBA" id="ARBA00022553"/>
    </source>
</evidence>
<dbReference type="Pfam" id="PF00560">
    <property type="entry name" value="LRR_1"/>
    <property type="match status" value="2"/>
</dbReference>
<feature type="binding site" evidence="13">
    <location>
        <position position="386"/>
    </location>
    <ligand>
        <name>ATP</name>
        <dbReference type="ChEBI" id="CHEBI:30616"/>
    </ligand>
</feature>
<dbReference type="Gene3D" id="1.10.510.10">
    <property type="entry name" value="Transferase(Phosphotransferase) domain 1"/>
    <property type="match status" value="1"/>
</dbReference>
<keyword evidence="2" id="KW-0597">Phosphoprotein</keyword>
<dbReference type="RefSeq" id="XP_027095911.1">
    <property type="nucleotide sequence ID" value="XM_027240110.1"/>
</dbReference>
<evidence type="ECO:0000256" key="1">
    <source>
        <dbReference type="ARBA" id="ARBA00004167"/>
    </source>
</evidence>
<dbReference type="GeneID" id="113715808"/>
<feature type="transmembrane region" description="Helical" evidence="14">
    <location>
        <begin position="300"/>
        <end position="323"/>
    </location>
</feature>
<reference evidence="16" key="1">
    <citation type="journal article" date="2025" name="Foods">
        <title>Unveiling the Microbial Signatures of Arabica Coffee Cherries: Insights into Ripeness Specific Diversity, Functional Traits, and Implications for Quality and Safety.</title>
        <authorList>
            <consortium name="RefSeq"/>
            <person name="Tenea G.N."/>
            <person name="Cifuentes V."/>
            <person name="Reyes P."/>
            <person name="Cevallos-Vallejos M."/>
        </authorList>
    </citation>
    <scope>NUCLEOTIDE SEQUENCE [LARGE SCALE GENOMIC DNA]</scope>
</reference>
<dbReference type="SMART" id="SM00369">
    <property type="entry name" value="LRR_TYP"/>
    <property type="match status" value="5"/>
</dbReference>
<evidence type="ECO:0000256" key="7">
    <source>
        <dbReference type="ARBA" id="ARBA00022737"/>
    </source>
</evidence>
<evidence type="ECO:0000259" key="15">
    <source>
        <dbReference type="PROSITE" id="PS50011"/>
    </source>
</evidence>
<evidence type="ECO:0000256" key="10">
    <source>
        <dbReference type="ARBA" id="ARBA00022840"/>
    </source>
</evidence>
<dbReference type="GO" id="GO:0004672">
    <property type="term" value="F:protein kinase activity"/>
    <property type="evidence" value="ECO:0007669"/>
    <property type="project" value="InterPro"/>
</dbReference>
<evidence type="ECO:0000256" key="8">
    <source>
        <dbReference type="ARBA" id="ARBA00022741"/>
    </source>
</evidence>
<organism evidence="16 17">
    <name type="scientific">Coffea arabica</name>
    <name type="common">Arabian coffee</name>
    <dbReference type="NCBI Taxonomy" id="13443"/>
    <lineage>
        <taxon>Eukaryota</taxon>
        <taxon>Viridiplantae</taxon>
        <taxon>Streptophyta</taxon>
        <taxon>Embryophyta</taxon>
        <taxon>Tracheophyta</taxon>
        <taxon>Spermatophyta</taxon>
        <taxon>Magnoliopsida</taxon>
        <taxon>eudicotyledons</taxon>
        <taxon>Gunneridae</taxon>
        <taxon>Pentapetalae</taxon>
        <taxon>asterids</taxon>
        <taxon>lamiids</taxon>
        <taxon>Gentianales</taxon>
        <taxon>Rubiaceae</taxon>
        <taxon>Ixoroideae</taxon>
        <taxon>Gardenieae complex</taxon>
        <taxon>Bertiereae - Coffeeae clade</taxon>
        <taxon>Coffeeae</taxon>
        <taxon>Coffea</taxon>
    </lineage>
</organism>
<evidence type="ECO:0000256" key="14">
    <source>
        <dbReference type="SAM" id="Phobius"/>
    </source>
</evidence>
<keyword evidence="8 13" id="KW-0547">Nucleotide-binding</keyword>
<name>A0A6P6UZN4_COFAR</name>
<dbReference type="SUPFAM" id="SSF56112">
    <property type="entry name" value="Protein kinase-like (PK-like)"/>
    <property type="match status" value="1"/>
</dbReference>
<dbReference type="Proteomes" id="UP001652660">
    <property type="component" value="Chromosome 11c"/>
</dbReference>
<proteinExistence type="predicted"/>
<evidence type="ECO:0000313" key="16">
    <source>
        <dbReference type="Proteomes" id="UP001652660"/>
    </source>
</evidence>
<dbReference type="GO" id="GO:0005524">
    <property type="term" value="F:ATP binding"/>
    <property type="evidence" value="ECO:0007669"/>
    <property type="project" value="UniProtKB-UniRule"/>
</dbReference>
<dbReference type="InterPro" id="IPR017441">
    <property type="entry name" value="Protein_kinase_ATP_BS"/>
</dbReference>
<evidence type="ECO:0000256" key="11">
    <source>
        <dbReference type="ARBA" id="ARBA00022989"/>
    </source>
</evidence>
<dbReference type="GO" id="GO:0016020">
    <property type="term" value="C:membrane"/>
    <property type="evidence" value="ECO:0007669"/>
    <property type="project" value="UniProtKB-SubCell"/>
</dbReference>
<feature type="domain" description="Protein kinase" evidence="15">
    <location>
        <begin position="359"/>
        <end position="617"/>
    </location>
</feature>
<evidence type="ECO:0000256" key="5">
    <source>
        <dbReference type="ARBA" id="ARBA00022692"/>
    </source>
</evidence>
<evidence type="ECO:0000256" key="4">
    <source>
        <dbReference type="ARBA" id="ARBA00022679"/>
    </source>
</evidence>
<dbReference type="PROSITE" id="PS51450">
    <property type="entry name" value="LRR"/>
    <property type="match status" value="1"/>
</dbReference>
<dbReference type="InterPro" id="IPR003591">
    <property type="entry name" value="Leu-rich_rpt_typical-subtyp"/>
</dbReference>
<comment type="subcellular location">
    <subcellularLocation>
        <location evidence="1">Membrane</location>
        <topology evidence="1">Single-pass membrane protein</topology>
    </subcellularLocation>
</comment>
<dbReference type="GO" id="GO:0051707">
    <property type="term" value="P:response to other organism"/>
    <property type="evidence" value="ECO:0007669"/>
    <property type="project" value="UniProtKB-ARBA"/>
</dbReference>
<dbReference type="PROSITE" id="PS00107">
    <property type="entry name" value="PROTEIN_KINASE_ATP"/>
    <property type="match status" value="1"/>
</dbReference>
<protein>
    <submittedName>
        <fullName evidence="17">Receptor kinase-like protein Xa21</fullName>
    </submittedName>
</protein>
<keyword evidence="12 14" id="KW-0472">Membrane</keyword>
<keyword evidence="10 13" id="KW-0067">ATP-binding</keyword>
<gene>
    <name evidence="17" type="primary">LOC113715808</name>
</gene>
<dbReference type="PANTHER" id="PTHR27008:SF585">
    <property type="entry name" value="PROTEIN KINASE DOMAIN-CONTAINING PROTEIN"/>
    <property type="match status" value="1"/>
</dbReference>
<dbReference type="InterPro" id="IPR008271">
    <property type="entry name" value="Ser/Thr_kinase_AS"/>
</dbReference>
<dbReference type="InterPro" id="IPR001611">
    <property type="entry name" value="Leu-rich_rpt"/>
</dbReference>
<dbReference type="AlphaFoldDB" id="A0A6P6UZN4"/>
<dbReference type="PROSITE" id="PS50011">
    <property type="entry name" value="PROTEIN_KINASE_DOM"/>
    <property type="match status" value="1"/>
</dbReference>
<dbReference type="SUPFAM" id="SSF52058">
    <property type="entry name" value="L domain-like"/>
    <property type="match status" value="1"/>
</dbReference>